<feature type="region of interest" description="Disordered" evidence="1">
    <location>
        <begin position="197"/>
        <end position="273"/>
    </location>
</feature>
<dbReference type="Proteomes" id="UP000709295">
    <property type="component" value="Unassembled WGS sequence"/>
</dbReference>
<feature type="compositionally biased region" description="Basic residues" evidence="1">
    <location>
        <begin position="234"/>
        <end position="244"/>
    </location>
</feature>
<dbReference type="EMBL" id="JAENGY010001153">
    <property type="protein sequence ID" value="KAG6951955.1"/>
    <property type="molecule type" value="Genomic_DNA"/>
</dbReference>
<dbReference type="InterPro" id="IPR023780">
    <property type="entry name" value="Chromo_domain"/>
</dbReference>
<comment type="caution">
    <text evidence="3">The sequence shown here is derived from an EMBL/GenBank/DDBJ whole genome shotgun (WGS) entry which is preliminary data.</text>
</comment>
<proteinExistence type="predicted"/>
<evidence type="ECO:0000313" key="4">
    <source>
        <dbReference type="Proteomes" id="UP000709295"/>
    </source>
</evidence>
<sequence>MGVASTVTQENVDTVKQYVKLRLEKRTKETLQLVSDDIQFYSQRDGSYQGKEQFRVYLEKTKIEGKWEPPAIEDGDDEHVVVRGVVKVFYIPISVKSTFSFNDEGCICNIHTSKAPFAPHFLPVKTLIHRISMTQDASPRSKKLELFGKMHLGMDHVLAKVLLEASPLPSALQLQTEKQSLTTTWVQVTEAFEKRKAMLQRRKEKSKSKNKRHEEAPATKKKKKLKEKETEKHTKTKTKQRSKSRSSSTSPRSGKSAVRVKTAKKPPSKKVVVPKAENDVAMVKSEVQPSSYDKSVLKKLRKLPMCQNMELGTNKYRAIVKWMEVDKGKDSAISADLMELLTQLQLEAASEKKSKPKLSRKRSLESLDDALRAEKRNKRKSPKPERRRSKRESFVDEDEVVYESGEEEEEPEYKEGYSDSDEAEFMPELENSPPPERPKNRRTSKKQKQEVVKQEEAATSASHLTSKDHLAAVVAKIRADDVEGRTIMSAGRRQKEVDLYLVKWDSYNELTWEPEQNIPQLLIDMFRERERAKRACQYQIKEAHERREVINVTTQQKDVLYMIQWINQETPVWESRSTLPIKTQVWLDKVLGAPAVKKRRETKVVKQYIYQ</sequence>
<dbReference type="Pfam" id="PF00385">
    <property type="entry name" value="Chromo"/>
    <property type="match status" value="1"/>
</dbReference>
<feature type="domain" description="Chromo" evidence="2">
    <location>
        <begin position="482"/>
        <end position="555"/>
    </location>
</feature>
<organism evidence="3 4">
    <name type="scientific">Phytophthora aleatoria</name>
    <dbReference type="NCBI Taxonomy" id="2496075"/>
    <lineage>
        <taxon>Eukaryota</taxon>
        <taxon>Sar</taxon>
        <taxon>Stramenopiles</taxon>
        <taxon>Oomycota</taxon>
        <taxon>Peronosporomycetes</taxon>
        <taxon>Peronosporales</taxon>
        <taxon>Peronosporaceae</taxon>
        <taxon>Phytophthora</taxon>
    </lineage>
</organism>
<evidence type="ECO:0000259" key="2">
    <source>
        <dbReference type="PROSITE" id="PS50013"/>
    </source>
</evidence>
<evidence type="ECO:0000313" key="3">
    <source>
        <dbReference type="EMBL" id="KAG6951955.1"/>
    </source>
</evidence>
<evidence type="ECO:0000256" key="1">
    <source>
        <dbReference type="SAM" id="MobiDB-lite"/>
    </source>
</evidence>
<gene>
    <name evidence="3" type="ORF">JG688_00013502</name>
</gene>
<protein>
    <recommendedName>
        <fullName evidence="2">Chromo domain-containing protein</fullName>
    </recommendedName>
</protein>
<accession>A0A8J5LYH7</accession>
<name>A0A8J5LYH7_9STRA</name>
<dbReference type="SMART" id="SM00298">
    <property type="entry name" value="CHROMO"/>
    <property type="match status" value="1"/>
</dbReference>
<feature type="compositionally biased region" description="Basic and acidic residues" evidence="1">
    <location>
        <begin position="362"/>
        <end position="374"/>
    </location>
</feature>
<feature type="compositionally biased region" description="Basic residues" evidence="1">
    <location>
        <begin position="197"/>
        <end position="211"/>
    </location>
</feature>
<reference evidence="3" key="1">
    <citation type="submission" date="2021-01" db="EMBL/GenBank/DDBJ databases">
        <title>Phytophthora aleatoria, a newly-described species from Pinus radiata is distinct from Phytophthora cactorum isolates based on comparative genomics.</title>
        <authorList>
            <person name="Mcdougal R."/>
            <person name="Panda P."/>
            <person name="Williams N."/>
            <person name="Studholme D.J."/>
        </authorList>
    </citation>
    <scope>NUCLEOTIDE SEQUENCE</scope>
    <source>
        <strain evidence="3">NZFS 4037</strain>
    </source>
</reference>
<dbReference type="PROSITE" id="PS50013">
    <property type="entry name" value="CHROMO_2"/>
    <property type="match status" value="1"/>
</dbReference>
<feature type="compositionally biased region" description="Basic and acidic residues" evidence="1">
    <location>
        <begin position="447"/>
        <end position="456"/>
    </location>
</feature>
<feature type="compositionally biased region" description="Acidic residues" evidence="1">
    <location>
        <begin position="395"/>
        <end position="427"/>
    </location>
</feature>
<feature type="region of interest" description="Disordered" evidence="1">
    <location>
        <begin position="349"/>
        <end position="463"/>
    </location>
</feature>
<dbReference type="AlphaFoldDB" id="A0A8J5LYH7"/>
<feature type="compositionally biased region" description="Low complexity" evidence="1">
    <location>
        <begin position="245"/>
        <end position="256"/>
    </location>
</feature>
<feature type="compositionally biased region" description="Basic residues" evidence="1">
    <location>
        <begin position="375"/>
        <end position="390"/>
    </location>
</feature>
<keyword evidence="4" id="KW-1185">Reference proteome</keyword>
<dbReference type="InterPro" id="IPR000953">
    <property type="entry name" value="Chromo/chromo_shadow_dom"/>
</dbReference>